<evidence type="ECO:0000313" key="3">
    <source>
        <dbReference type="Proteomes" id="UP000283895"/>
    </source>
</evidence>
<dbReference type="PANTHER" id="PTHR38790:SF4">
    <property type="entry name" value="2EXR DOMAIN-CONTAINING PROTEIN"/>
    <property type="match status" value="1"/>
</dbReference>
<dbReference type="EMBL" id="LKEA01000077">
    <property type="protein sequence ID" value="ROV88633.1"/>
    <property type="molecule type" value="Genomic_DNA"/>
</dbReference>
<reference evidence="2 3" key="1">
    <citation type="submission" date="2015-09" db="EMBL/GenBank/DDBJ databases">
        <title>Host preference determinants of Valsa canker pathogens revealed by comparative genomics.</title>
        <authorList>
            <person name="Yin Z."/>
            <person name="Huang L."/>
        </authorList>
    </citation>
    <scope>NUCLEOTIDE SEQUENCE [LARGE SCALE GENOMIC DNA]</scope>
    <source>
        <strain evidence="2 3">03-1</strain>
    </source>
</reference>
<organism evidence="2 3">
    <name type="scientific">Cytospora schulzeri</name>
    <dbReference type="NCBI Taxonomy" id="448051"/>
    <lineage>
        <taxon>Eukaryota</taxon>
        <taxon>Fungi</taxon>
        <taxon>Dikarya</taxon>
        <taxon>Ascomycota</taxon>
        <taxon>Pezizomycotina</taxon>
        <taxon>Sordariomycetes</taxon>
        <taxon>Sordariomycetidae</taxon>
        <taxon>Diaporthales</taxon>
        <taxon>Cytosporaceae</taxon>
        <taxon>Cytospora</taxon>
    </lineage>
</organism>
<dbReference type="STRING" id="356882.A0A423VCD8"/>
<dbReference type="Proteomes" id="UP000283895">
    <property type="component" value="Unassembled WGS sequence"/>
</dbReference>
<comment type="caution">
    <text evidence="2">The sequence shown here is derived from an EMBL/GenBank/DDBJ whole genome shotgun (WGS) entry which is preliminary data.</text>
</comment>
<keyword evidence="3" id="KW-1185">Reference proteome</keyword>
<evidence type="ECO:0000313" key="2">
    <source>
        <dbReference type="EMBL" id="ROV88633.1"/>
    </source>
</evidence>
<gene>
    <name evidence="2" type="ORF">VMCG_10315</name>
</gene>
<feature type="domain" description="DUF7730" evidence="1">
    <location>
        <begin position="178"/>
        <end position="299"/>
    </location>
</feature>
<accession>A0A423VCD8</accession>
<proteinExistence type="predicted"/>
<dbReference type="InterPro" id="IPR056632">
    <property type="entry name" value="DUF7730"/>
</dbReference>
<dbReference type="PANTHER" id="PTHR38790">
    <property type="entry name" value="2EXR DOMAIN-CONTAINING PROTEIN-RELATED"/>
    <property type="match status" value="1"/>
</dbReference>
<protein>
    <recommendedName>
        <fullName evidence="1">DUF7730 domain-containing protein</fullName>
    </recommendedName>
</protein>
<evidence type="ECO:0000259" key="1">
    <source>
        <dbReference type="Pfam" id="PF24864"/>
    </source>
</evidence>
<sequence length="479" mass="54765">MDTDNHIPPLPLLPAVRPRRLTLTSSAASDEVDAARGHYGLFGRLPLEIRQQILTEAFGNRMLHMAFKRYWPPDHPPPYTTLATLPPPRTGWRGLADDLKRRVTGKGRTVPKCNECCYRFPDCGVHIKMASSVCHRPVDVVDDVRWNMWFMSDWGIWSAKRTPDMDNCMGHVTDETSDCICTQWPTERRALDCWVGVTGWLLACRQAYSDAIEILFATNGFHFSGSVLIPNLPRLVSPQRLANIQKLELTWGIIPSQAWAAERHAPFDPAKFDDKELRWICDTLPDWFPQLKELHLSLRGFVQGPGRRNTAPYEAVLAAERVILAHVESMLERIPRLYERVYNVKQQNSDDCNALSITFVCNSFWQAMLWTHDRLGMPGLKAVTDEYTIAGKFWKQLGEDGGYWVCSSGLTEHPLREMRSDLESWGFTSGDIDHIDKHWWLGLACPHETWYDASDPRKLKGNLSDEAYDKLASEGLPYR</sequence>
<name>A0A423VCD8_9PEZI</name>
<dbReference type="OrthoDB" id="515692at2759"/>
<dbReference type="Pfam" id="PF24864">
    <property type="entry name" value="DUF7730"/>
    <property type="match status" value="1"/>
</dbReference>
<dbReference type="AlphaFoldDB" id="A0A423VCD8"/>